<organism evidence="2 3">
    <name type="scientific">Shewanella psychrophila</name>
    <dbReference type="NCBI Taxonomy" id="225848"/>
    <lineage>
        <taxon>Bacteria</taxon>
        <taxon>Pseudomonadati</taxon>
        <taxon>Pseudomonadota</taxon>
        <taxon>Gammaproteobacteria</taxon>
        <taxon>Alteromonadales</taxon>
        <taxon>Shewanellaceae</taxon>
        <taxon>Shewanella</taxon>
    </lineage>
</organism>
<gene>
    <name evidence="2" type="ORF">Sps_03016</name>
</gene>
<evidence type="ECO:0000313" key="3">
    <source>
        <dbReference type="Proteomes" id="UP000189545"/>
    </source>
</evidence>
<evidence type="ECO:0000313" key="2">
    <source>
        <dbReference type="EMBL" id="AQS38163.1"/>
    </source>
</evidence>
<feature type="signal peptide" evidence="1">
    <location>
        <begin position="1"/>
        <end position="20"/>
    </location>
</feature>
<proteinExistence type="predicted"/>
<reference evidence="2 3" key="1">
    <citation type="submission" date="2016-03" db="EMBL/GenBank/DDBJ databases">
        <title>Complete genome sequence of Shewanella psychrophila WP2, a deep sea bacterium isolated from west Pacific sediment.</title>
        <authorList>
            <person name="Xu G."/>
            <person name="Jian H."/>
        </authorList>
    </citation>
    <scope>NUCLEOTIDE SEQUENCE [LARGE SCALE GENOMIC DNA]</scope>
    <source>
        <strain evidence="2 3">WP2</strain>
    </source>
</reference>
<name>A0A1S6HRL8_9GAMM</name>
<protein>
    <submittedName>
        <fullName evidence="2">Uncharacterized protein</fullName>
    </submittedName>
</protein>
<accession>A0A1S6HRL8</accession>
<sequence>MKLIHKLTVALLFLAFDTSAKTEVTDGTVVWVGAVDKPQVTGSYVVIKGGLWSGESVCSGTTNTHQWYFIKHDSPVAQQMLSIALTSLATGNTARIYGNGECTDNGFENISTIFSISEIKYN</sequence>
<keyword evidence="1" id="KW-0732">Signal</keyword>
<keyword evidence="3" id="KW-1185">Reference proteome</keyword>
<feature type="chain" id="PRO_5013272478" evidence="1">
    <location>
        <begin position="21"/>
        <end position="122"/>
    </location>
</feature>
<evidence type="ECO:0000256" key="1">
    <source>
        <dbReference type="SAM" id="SignalP"/>
    </source>
</evidence>
<dbReference type="Proteomes" id="UP000189545">
    <property type="component" value="Chromosome"/>
</dbReference>
<dbReference type="EMBL" id="CP014782">
    <property type="protein sequence ID" value="AQS38163.1"/>
    <property type="molecule type" value="Genomic_DNA"/>
</dbReference>
<dbReference type="KEGG" id="spsw:Sps_03016"/>
<dbReference type="AlphaFoldDB" id="A0A1S6HRL8"/>
<dbReference type="STRING" id="225848.Sps_03016"/>
<dbReference type="RefSeq" id="WP_077753243.1">
    <property type="nucleotide sequence ID" value="NZ_CP014782.1"/>
</dbReference>